<comment type="caution">
    <text evidence="9">The sequence shown here is derived from an EMBL/GenBank/DDBJ whole genome shotgun (WGS) entry which is preliminary data.</text>
</comment>
<evidence type="ECO:0000313" key="10">
    <source>
        <dbReference type="Proteomes" id="UP000315496"/>
    </source>
</evidence>
<dbReference type="Pfam" id="PF12698">
    <property type="entry name" value="ABC2_membrane_3"/>
    <property type="match status" value="1"/>
</dbReference>
<feature type="transmembrane region" description="Helical" evidence="7">
    <location>
        <begin position="1525"/>
        <end position="1551"/>
    </location>
</feature>
<dbReference type="Proteomes" id="UP000315496">
    <property type="component" value="Chromosome 4"/>
</dbReference>
<keyword evidence="2 7" id="KW-0812">Transmembrane</keyword>
<dbReference type="InterPro" id="IPR026082">
    <property type="entry name" value="ABCA"/>
</dbReference>
<feature type="domain" description="ABC transporter" evidence="8">
    <location>
        <begin position="1678"/>
        <end position="1912"/>
    </location>
</feature>
<feature type="transmembrane region" description="Helical" evidence="7">
    <location>
        <begin position="288"/>
        <end position="309"/>
    </location>
</feature>
<dbReference type="InterPro" id="IPR013525">
    <property type="entry name" value="ABC2_TM"/>
</dbReference>
<dbReference type="OrthoDB" id="10255969at2759"/>
<evidence type="ECO:0000313" key="9">
    <source>
        <dbReference type="EMBL" id="TNJ27106.1"/>
    </source>
</evidence>
<dbReference type="InterPro" id="IPR003593">
    <property type="entry name" value="AAA+_ATPase"/>
</dbReference>
<reference evidence="9 10" key="1">
    <citation type="submission" date="2019-05" db="EMBL/GenBank/DDBJ databases">
        <title>The compact genome of Giardia muris reveals important steps in the evolution of intestinal protozoan parasites.</title>
        <authorList>
            <person name="Xu F."/>
            <person name="Jimenez-Gonzalez A."/>
            <person name="Einarsson E."/>
            <person name="Astvaldsson A."/>
            <person name="Peirasmaki D."/>
            <person name="Eckmann L."/>
            <person name="Andersson J.O."/>
            <person name="Svard S.G."/>
            <person name="Jerlstrom-Hultqvist J."/>
        </authorList>
    </citation>
    <scope>NUCLEOTIDE SEQUENCE [LARGE SCALE GENOMIC DNA]</scope>
    <source>
        <strain evidence="9 10">Roberts-Thomson</strain>
    </source>
</reference>
<name>A0A4Z1SN25_GIAMU</name>
<feature type="transmembrane region" description="Helical" evidence="7">
    <location>
        <begin position="1563"/>
        <end position="1590"/>
    </location>
</feature>
<evidence type="ECO:0000256" key="6">
    <source>
        <dbReference type="ARBA" id="ARBA00023136"/>
    </source>
</evidence>
<dbReference type="SMART" id="SM00382">
    <property type="entry name" value="AAA"/>
    <property type="match status" value="2"/>
</dbReference>
<dbReference type="VEuPathDB" id="GiardiaDB:GMRT_12814"/>
<evidence type="ECO:0000256" key="3">
    <source>
        <dbReference type="ARBA" id="ARBA00022741"/>
    </source>
</evidence>
<dbReference type="InterPro" id="IPR003439">
    <property type="entry name" value="ABC_transporter-like_ATP-bd"/>
</dbReference>
<keyword evidence="10" id="KW-1185">Reference proteome</keyword>
<evidence type="ECO:0000256" key="7">
    <source>
        <dbReference type="SAM" id="Phobius"/>
    </source>
</evidence>
<gene>
    <name evidence="9" type="ORF">GMRT_12814</name>
</gene>
<dbReference type="InterPro" id="IPR027417">
    <property type="entry name" value="P-loop_NTPase"/>
</dbReference>
<dbReference type="Gene3D" id="3.40.50.300">
    <property type="entry name" value="P-loop containing nucleotide triphosphate hydrolases"/>
    <property type="match status" value="2"/>
</dbReference>
<feature type="transmembrane region" description="Helical" evidence="7">
    <location>
        <begin position="396"/>
        <end position="419"/>
    </location>
</feature>
<dbReference type="GO" id="GO:0140359">
    <property type="term" value="F:ABC-type transporter activity"/>
    <property type="evidence" value="ECO:0007669"/>
    <property type="project" value="InterPro"/>
</dbReference>
<dbReference type="EMBL" id="VDLU01000004">
    <property type="protein sequence ID" value="TNJ27106.1"/>
    <property type="molecule type" value="Genomic_DNA"/>
</dbReference>
<proteinExistence type="predicted"/>
<feature type="transmembrane region" description="Helical" evidence="7">
    <location>
        <begin position="431"/>
        <end position="453"/>
    </location>
</feature>
<comment type="subcellular location">
    <subcellularLocation>
        <location evidence="1">Membrane</location>
        <topology evidence="1">Multi-pass membrane protein</topology>
    </subcellularLocation>
</comment>
<dbReference type="PROSITE" id="PS00211">
    <property type="entry name" value="ABC_TRANSPORTER_1"/>
    <property type="match status" value="1"/>
</dbReference>
<evidence type="ECO:0000256" key="4">
    <source>
        <dbReference type="ARBA" id="ARBA00022840"/>
    </source>
</evidence>
<feature type="transmembrane region" description="Helical" evidence="7">
    <location>
        <begin position="1445"/>
        <end position="1470"/>
    </location>
</feature>
<evidence type="ECO:0000259" key="8">
    <source>
        <dbReference type="PROSITE" id="PS50893"/>
    </source>
</evidence>
<dbReference type="Pfam" id="PF00005">
    <property type="entry name" value="ABC_tran"/>
    <property type="match status" value="2"/>
</dbReference>
<feature type="transmembrane region" description="Helical" evidence="7">
    <location>
        <begin position="367"/>
        <end position="390"/>
    </location>
</feature>
<feature type="domain" description="ABC transporter" evidence="8">
    <location>
        <begin position="578"/>
        <end position="842"/>
    </location>
</feature>
<keyword evidence="4 9" id="KW-0067">ATP-binding</keyword>
<feature type="transmembrane region" description="Helical" evidence="7">
    <location>
        <begin position="1610"/>
        <end position="1629"/>
    </location>
</feature>
<feature type="transmembrane region" description="Helical" evidence="7">
    <location>
        <begin position="25"/>
        <end position="47"/>
    </location>
</feature>
<evidence type="ECO:0000256" key="1">
    <source>
        <dbReference type="ARBA" id="ARBA00004141"/>
    </source>
</evidence>
<dbReference type="PANTHER" id="PTHR19229">
    <property type="entry name" value="ATP-BINDING CASSETTE TRANSPORTER SUBFAMILY A ABCA"/>
    <property type="match status" value="1"/>
</dbReference>
<evidence type="ECO:0000256" key="5">
    <source>
        <dbReference type="ARBA" id="ARBA00022989"/>
    </source>
</evidence>
<feature type="transmembrane region" description="Helical" evidence="7">
    <location>
        <begin position="329"/>
        <end position="355"/>
    </location>
</feature>
<dbReference type="GO" id="GO:0016887">
    <property type="term" value="F:ATP hydrolysis activity"/>
    <property type="evidence" value="ECO:0007669"/>
    <property type="project" value="InterPro"/>
</dbReference>
<protein>
    <submittedName>
        <fullName evidence="9">ABC transporter, ATP-binding protein</fullName>
    </submittedName>
</protein>
<dbReference type="PROSITE" id="PS50893">
    <property type="entry name" value="ABC_TRANSPORTER_2"/>
    <property type="match status" value="2"/>
</dbReference>
<dbReference type="InterPro" id="IPR017871">
    <property type="entry name" value="ABC_transporter-like_CS"/>
</dbReference>
<feature type="transmembrane region" description="Helical" evidence="7">
    <location>
        <begin position="1496"/>
        <end position="1519"/>
    </location>
</feature>
<organism evidence="9 10">
    <name type="scientific">Giardia muris</name>
    <dbReference type="NCBI Taxonomy" id="5742"/>
    <lineage>
        <taxon>Eukaryota</taxon>
        <taxon>Metamonada</taxon>
        <taxon>Diplomonadida</taxon>
        <taxon>Hexamitidae</taxon>
        <taxon>Giardiinae</taxon>
        <taxon>Giardia</taxon>
    </lineage>
</organism>
<keyword evidence="5 7" id="KW-1133">Transmembrane helix</keyword>
<feature type="transmembrane region" description="Helical" evidence="7">
    <location>
        <begin position="524"/>
        <end position="545"/>
    </location>
</feature>
<sequence length="2008" mass="221216">MAIRHSLKATALYEVFSLRRDLPGLAVLILAPAAVLLLLNWLLWYVLTSALVDAYPSLPWYLPLERLGTPSDGIQTHLFNYAPATPETDRIARRIAEGLLNQNRAMLNRREIRDPSGFYAWVSGQPQRIYTGFDSVEELARYISLPIFHSTNCSYRDFDKPVETLAELMQAYKALNCEGDIVLTPDMYERYSTSEEYVAAHPSSTFQPSVFSLFFMEDGLLLRYNSTYLPTLSPPLLQVLGKDFYSFAGSAFYLALQRALSSADTPLPHIELTSVPERMIPQVHDSQAGAFLTILAVIVLNITTATFSVRDRGRGHTTLRLLGVEEGCYWFVRWISTFIVAFLSAFLLVTAAFLGHILPIASVTYPFALFVALLIGAQAVGFGLFVSAVFGRNGLIAPLVALLLLGICFGIIITSVFRLTYNTASIFDTSLIPPWLTWVFSVTLPLFCLHHILDYMVILMNPDLRTNVISFDPALRQNLFPYLSCGTPCYGTFPTLTGDLVCIKQKPAALEGTIPPCTYQVPRVSIFCGILIAQTFIYGVLAMLVGYTKSEPMHRGVNVLRLMLPRCHQAKDHDDLAISCRNVTISYGWGRRRVLAVKNFTAEISRGCIVALLGTNGAGKTSIMSLLAGELRPAKGLEPIFVGGHDIRDDRSLLQARRFIGKCPQHNQNVFEQLSVLENLLIVATYRGFKGRQQLSPQIAYNGPEDNSPDVTPMTRWHFLEQEMGRLRLGTTALRKRAGELSGGMRRRLSLLNATLGLRSGVVFMDEVSTGLDPLTCLSLHEYIAETAREASNTIVLTTHNMNDVDALAEYIIFMRRGCCALQGTTGEVKRLAGGFNLSIYADSAASRAEFDKAVHQLLTAMEQLVGKKLPSPTINSNVMRVLALPSSVENALPQICTLITDKLKDLPVIHSFQLETVDLDDAFVAAAVEGGEDFATSTLTSLYPSNQRYIYPKSTLMPPQSKKAMEQLADRLLVPFEPQEASRCGTFLVALKRLILLERRNLKCGLFPMSVLYITLALIVVGICAILSVTLNSFMTATLTAAKAQREVGYLTDCMGCCTELYGDTIVERLISSGREDLANNATYVSQASLLACVTLRPEACVSDVSDSYYTSSACQSYLKLRKWDVSVPRSRRVGPGSLQPFVTNNEAPLYVVGLSPRTAEHIRARRSVYDRYTANTTSCRMFLATCANGCQMASQLNASYNIALCLELCQEVSQAAQTSAQPHNGACIDLDERPSLVLDRSVKRDSMVSTVLSTQKKQKSYSYVDFPNQSPHDVKLLIMEAFAQQLPLAYVDWDGDTLHVHGTVPDILGADSSYTTISAGVLLPDVYSQDPTDYQAVLGSLYPNVTDFLRLANVTLPPESWRSSVVHIAPRGFRRAYDYTSQLENLFSDRTQIEAVGPYTEVLALLTSELSDTSTRIVERPLVRVQAYPFLGTDGPKGLMGQLLGTVSFMLVPPVFMAPILLVPIVLLREKELHISVLLALHSVGRVFQASTAVVYYVGISIITACFSVALGVILQLQAFKNAPWYTILMLSGLSYSSATLGIGIAVLLRSAKMATFISSCFIILCFMISLFVVDLSPLCFIVTPLYFLVLLQKGALLSTMSQNPIDVLVGVLLVSAQLVIILNCVVTRFYERIPEAAPITRTIVSEVQEINYEAETISPFLEEVLRPVEHAEPKLVVSGITHDYGSSRVLSSVGLYVREGEVMGLIGLSGSGKTTLLNTLTGIVHPAQGEAVLYGRDGPIDLLHDSGSVHGSPLSLVPQEDILYPECTVLDHVRLFAPLHGYDYRGVYVSGLLTSLTLFPHRTKRIKELSGGMRRRTSLLLALLGCRHILCLDEFTTGLSVNLKRSIWHSVLSVINVLRLSVIITSHDMRELEFFCTRVSVLHQGSLVYAGNVAQMAGKKTVIPGCLVDIQCLQEDVSTTVAPFYNALAVASVTIHPLAGTKLGATVVLRLKLMLPNSEALVTLFRVLTAPTFHHLWCISFIRLEEKFLDVIASYEQTCAPSKTL</sequence>
<dbReference type="GO" id="GO:0016020">
    <property type="term" value="C:membrane"/>
    <property type="evidence" value="ECO:0007669"/>
    <property type="project" value="UniProtKB-SubCell"/>
</dbReference>
<keyword evidence="6 7" id="KW-0472">Membrane</keyword>
<dbReference type="SUPFAM" id="SSF52540">
    <property type="entry name" value="P-loop containing nucleoside triphosphate hydrolases"/>
    <property type="match status" value="2"/>
</dbReference>
<accession>A0A4Z1SN25</accession>
<evidence type="ECO:0000256" key="2">
    <source>
        <dbReference type="ARBA" id="ARBA00022692"/>
    </source>
</evidence>
<dbReference type="GO" id="GO:0005524">
    <property type="term" value="F:ATP binding"/>
    <property type="evidence" value="ECO:0007669"/>
    <property type="project" value="UniProtKB-KW"/>
</dbReference>
<keyword evidence="3" id="KW-0547">Nucleotide-binding</keyword>